<comment type="similarity">
    <text evidence="1">Belongs to the tpcK family.</text>
</comment>
<comment type="caution">
    <text evidence="3">The sequence shown here is derived from an EMBL/GenBank/DDBJ whole genome shotgun (WGS) entry which is preliminary data.</text>
</comment>
<protein>
    <recommendedName>
        <fullName evidence="2">EthD domain-containing protein</fullName>
    </recommendedName>
</protein>
<dbReference type="SUPFAM" id="SSF54909">
    <property type="entry name" value="Dimeric alpha+beta barrel"/>
    <property type="match status" value="1"/>
</dbReference>
<dbReference type="AlphaFoldDB" id="A0A8H7W8N8"/>
<dbReference type="Proteomes" id="UP000664132">
    <property type="component" value="Unassembled WGS sequence"/>
</dbReference>
<accession>A0A8H7W8N8</accession>
<dbReference type="OrthoDB" id="3183782at2759"/>
<evidence type="ECO:0000313" key="4">
    <source>
        <dbReference type="Proteomes" id="UP000664132"/>
    </source>
</evidence>
<dbReference type="EMBL" id="JAFJYH010000241">
    <property type="protein sequence ID" value="KAG4414959.1"/>
    <property type="molecule type" value="Genomic_DNA"/>
</dbReference>
<dbReference type="InterPro" id="IPR009799">
    <property type="entry name" value="EthD_dom"/>
</dbReference>
<dbReference type="InterPro" id="IPR011008">
    <property type="entry name" value="Dimeric_a/b-barrel"/>
</dbReference>
<keyword evidence="4" id="KW-1185">Reference proteome</keyword>
<gene>
    <name evidence="3" type="ORF">IFR04_011887</name>
</gene>
<proteinExistence type="inferred from homology"/>
<dbReference type="Gene3D" id="3.30.70.100">
    <property type="match status" value="1"/>
</dbReference>
<reference evidence="3" key="1">
    <citation type="submission" date="2021-02" db="EMBL/GenBank/DDBJ databases">
        <title>Genome sequence Cadophora malorum strain M34.</title>
        <authorList>
            <person name="Stefanovic E."/>
            <person name="Vu D."/>
            <person name="Scully C."/>
            <person name="Dijksterhuis J."/>
            <person name="Roader J."/>
            <person name="Houbraken J."/>
        </authorList>
    </citation>
    <scope>NUCLEOTIDE SEQUENCE</scope>
    <source>
        <strain evidence="3">M34</strain>
    </source>
</reference>
<evidence type="ECO:0000256" key="1">
    <source>
        <dbReference type="ARBA" id="ARBA00005986"/>
    </source>
</evidence>
<dbReference type="Pfam" id="PF07110">
    <property type="entry name" value="EthD"/>
    <property type="match status" value="1"/>
</dbReference>
<organism evidence="3 4">
    <name type="scientific">Cadophora malorum</name>
    <dbReference type="NCBI Taxonomy" id="108018"/>
    <lineage>
        <taxon>Eukaryota</taxon>
        <taxon>Fungi</taxon>
        <taxon>Dikarya</taxon>
        <taxon>Ascomycota</taxon>
        <taxon>Pezizomycotina</taxon>
        <taxon>Leotiomycetes</taxon>
        <taxon>Helotiales</taxon>
        <taxon>Ploettnerulaceae</taxon>
        <taxon>Cadophora</taxon>
    </lineage>
</organism>
<dbReference type="GO" id="GO:0016491">
    <property type="term" value="F:oxidoreductase activity"/>
    <property type="evidence" value="ECO:0007669"/>
    <property type="project" value="InterPro"/>
</dbReference>
<evidence type="ECO:0000259" key="2">
    <source>
        <dbReference type="Pfam" id="PF07110"/>
    </source>
</evidence>
<sequence length="174" mass="20047">MDINKMDQGLLTRNPSLTREEFSHHWYNKHAPLVVPMFLYLGVQHYQQIHGPFTLTSTNIHSKNLDLNSFDGIAGLPPQSVLDAPSSIPKWVQAYYDEVVKVDERRFLISEALDHIVRVPPRTVEGTVKVVIREGEVLVDVSEEVWGVWRGYEERGREEEEGVRKMKESICFSN</sequence>
<name>A0A8H7W8N8_9HELO</name>
<feature type="domain" description="EthD" evidence="2">
    <location>
        <begin position="14"/>
        <end position="107"/>
    </location>
</feature>
<evidence type="ECO:0000313" key="3">
    <source>
        <dbReference type="EMBL" id="KAG4414959.1"/>
    </source>
</evidence>